<dbReference type="GeneID" id="125777579"/>
<name>A0ABM3JHD0_BACDO</name>
<dbReference type="InterPro" id="IPR051320">
    <property type="entry name" value="Viral_Replic_Matur_Polypro"/>
</dbReference>
<reference evidence="2" key="1">
    <citation type="submission" date="2025-08" db="UniProtKB">
        <authorList>
            <consortium name="RefSeq"/>
        </authorList>
    </citation>
    <scope>IDENTIFICATION</scope>
    <source>
        <tissue evidence="2">Adult</tissue>
    </source>
</reference>
<dbReference type="PANTHER" id="PTHR33064">
    <property type="entry name" value="POL PROTEIN"/>
    <property type="match status" value="1"/>
</dbReference>
<dbReference type="SUPFAM" id="SSF56672">
    <property type="entry name" value="DNA/RNA polymerases"/>
    <property type="match status" value="1"/>
</dbReference>
<dbReference type="InterPro" id="IPR043128">
    <property type="entry name" value="Rev_trsase/Diguanyl_cyclase"/>
</dbReference>
<dbReference type="Proteomes" id="UP001652620">
    <property type="component" value="Chromosome 3"/>
</dbReference>
<sequence>MATRIQFLGHVISAEGIQPGEEKTKCINDFPQPRTPTEVRQFLGLAGFFRKFVKGYSIIAKPLASLLKKEATFVWAEEQQQAFTNLKQALTTQPVLVMFDPTKEH</sequence>
<dbReference type="PANTHER" id="PTHR33064:SF37">
    <property type="entry name" value="RIBONUCLEASE H"/>
    <property type="match status" value="1"/>
</dbReference>
<gene>
    <name evidence="2" type="primary">LOC125777579</name>
</gene>
<protein>
    <submittedName>
        <fullName evidence="2">Uncharacterized protein LOC125777579</fullName>
    </submittedName>
</protein>
<evidence type="ECO:0000313" key="1">
    <source>
        <dbReference type="Proteomes" id="UP001652620"/>
    </source>
</evidence>
<keyword evidence="1" id="KW-1185">Reference proteome</keyword>
<organism evidence="1 2">
    <name type="scientific">Bactrocera dorsalis</name>
    <name type="common">Oriental fruit fly</name>
    <name type="synonym">Dacus dorsalis</name>
    <dbReference type="NCBI Taxonomy" id="27457"/>
    <lineage>
        <taxon>Eukaryota</taxon>
        <taxon>Metazoa</taxon>
        <taxon>Ecdysozoa</taxon>
        <taxon>Arthropoda</taxon>
        <taxon>Hexapoda</taxon>
        <taxon>Insecta</taxon>
        <taxon>Pterygota</taxon>
        <taxon>Neoptera</taxon>
        <taxon>Endopterygota</taxon>
        <taxon>Diptera</taxon>
        <taxon>Brachycera</taxon>
        <taxon>Muscomorpha</taxon>
        <taxon>Tephritoidea</taxon>
        <taxon>Tephritidae</taxon>
        <taxon>Bactrocera</taxon>
        <taxon>Bactrocera</taxon>
    </lineage>
</organism>
<proteinExistence type="predicted"/>
<dbReference type="Gene3D" id="3.30.70.270">
    <property type="match status" value="1"/>
</dbReference>
<dbReference type="InterPro" id="IPR043502">
    <property type="entry name" value="DNA/RNA_pol_sf"/>
</dbReference>
<dbReference type="RefSeq" id="XP_049308625.1">
    <property type="nucleotide sequence ID" value="XM_049452668.1"/>
</dbReference>
<accession>A0ABM3JHD0</accession>
<evidence type="ECO:0000313" key="2">
    <source>
        <dbReference type="RefSeq" id="XP_049308625.1"/>
    </source>
</evidence>